<accession>A0A7S3JZ03</accession>
<evidence type="ECO:0000256" key="1">
    <source>
        <dbReference type="SAM" id="MobiDB-lite"/>
    </source>
</evidence>
<feature type="compositionally biased region" description="Polar residues" evidence="1">
    <location>
        <begin position="265"/>
        <end position="279"/>
    </location>
</feature>
<dbReference type="EMBL" id="HBIJ01012121">
    <property type="protein sequence ID" value="CAE0367496.1"/>
    <property type="molecule type" value="Transcribed_RNA"/>
</dbReference>
<dbReference type="AlphaFoldDB" id="A0A7S3JZ03"/>
<evidence type="ECO:0008006" key="3">
    <source>
        <dbReference type="Google" id="ProtNLM"/>
    </source>
</evidence>
<proteinExistence type="predicted"/>
<name>A0A7S3JZ03_9STRA</name>
<feature type="region of interest" description="Disordered" evidence="1">
    <location>
        <begin position="255"/>
        <end position="279"/>
    </location>
</feature>
<reference evidence="2" key="1">
    <citation type="submission" date="2021-01" db="EMBL/GenBank/DDBJ databases">
        <authorList>
            <person name="Corre E."/>
            <person name="Pelletier E."/>
            <person name="Niang G."/>
            <person name="Scheremetjew M."/>
            <person name="Finn R."/>
            <person name="Kale V."/>
            <person name="Holt S."/>
            <person name="Cochrane G."/>
            <person name="Meng A."/>
            <person name="Brown T."/>
            <person name="Cohen L."/>
        </authorList>
    </citation>
    <scope>NUCLEOTIDE SEQUENCE</scope>
    <source>
        <strain evidence="2">CCMP1510</strain>
    </source>
</reference>
<organism evidence="2">
    <name type="scientific">Aureoumbra lagunensis</name>
    <dbReference type="NCBI Taxonomy" id="44058"/>
    <lineage>
        <taxon>Eukaryota</taxon>
        <taxon>Sar</taxon>
        <taxon>Stramenopiles</taxon>
        <taxon>Ochrophyta</taxon>
        <taxon>Pelagophyceae</taxon>
        <taxon>Pelagomonadales</taxon>
        <taxon>Aureoumbra</taxon>
    </lineage>
</organism>
<evidence type="ECO:0000313" key="2">
    <source>
        <dbReference type="EMBL" id="CAE0367496.1"/>
    </source>
</evidence>
<sequence>MDGDEAVFLDQQAATAAATLAFQRSIPIEDAVDIVIGRPYLTIHFCPSRVLLAVDKEAKKCIPPRLSKGIENGGVKFQPIKPPSEVLSKVSHWLRSKDPLHKCNDARGALIATAQIAIFRYPTPKNFNKEAILKAAHEEFNAARAKENITLTAPLPGHNLVPYLVGRRGRNIHTLLAQAGPGRISFGVKTVRVKGGRQHVTGLLDAILSSAWSIFFKQRAYQQLKQRQRSCHTKAQVPYEYDHEFLKYAAARKRDLDSRRKTQKSSKINRQNKRLQNGFPSSKRLRRSILRRGLEADCAELYHRYHFFSC</sequence>
<protein>
    <recommendedName>
        <fullName evidence="3">K Homology domain-containing protein</fullName>
    </recommendedName>
</protein>
<gene>
    <name evidence="2" type="ORF">ALAG00032_LOCUS8253</name>
</gene>